<evidence type="ECO:0000256" key="9">
    <source>
        <dbReference type="RuleBase" id="RU361157"/>
    </source>
</evidence>
<gene>
    <name evidence="11" type="ORF">J416_10121</name>
</gene>
<sequence length="268" mass="31115">MRQYLEEIIKRKDLLFYLVKSGLKAENRDSYLGYFWWLLDPLLNVLVYYFLVVVILGRGDSENYAVFLVIGLVVWRWINTTIKTSSKAITKYSSIINQVYLPKSIFPIALSTSQLFNFIFGLVVIAIFLTFFGIVPGWQIIYLPLIILITLIALLALGMLIAYICVFVRDIDYILTHIMRIFFYASPIIWEGGRLQNADIVQSHDFIMTLAVTVNPVAIILEAFRDVLMRQQIPDFWGLFIMTIVSLVMIVVLLYHYKRNEHKIIKAL</sequence>
<keyword evidence="8 9" id="KW-0472">Membrane</keyword>
<dbReference type="STRING" id="1308866.J416_10121"/>
<name>N4WQ62_9BACI</name>
<proteinExistence type="inferred from homology"/>
<evidence type="ECO:0000256" key="1">
    <source>
        <dbReference type="ARBA" id="ARBA00004429"/>
    </source>
</evidence>
<comment type="subcellular location">
    <subcellularLocation>
        <location evidence="1">Cell inner membrane</location>
        <topology evidence="1">Multi-pass membrane protein</topology>
    </subcellularLocation>
    <subcellularLocation>
        <location evidence="9">Cell membrane</location>
        <topology evidence="9">Multi-pass membrane protein</topology>
    </subcellularLocation>
</comment>
<dbReference type="PROSITE" id="PS51012">
    <property type="entry name" value="ABC_TM2"/>
    <property type="match status" value="1"/>
</dbReference>
<dbReference type="GO" id="GO:0015920">
    <property type="term" value="P:lipopolysaccharide transport"/>
    <property type="evidence" value="ECO:0007669"/>
    <property type="project" value="TreeGrafter"/>
</dbReference>
<reference evidence="11 12" key="1">
    <citation type="submission" date="2013-03" db="EMBL/GenBank/DDBJ databases">
        <title>Draft genome sequence of Gracibacillus halophilus YIM-C55.5, a moderately halophilic and thermophilic organism from the Xiaochaidamu salt lake.</title>
        <authorList>
            <person name="Sugumar T."/>
            <person name="Polireddy D.R."/>
            <person name="Antony A."/>
            <person name="Madhava Y.R."/>
            <person name="Sivakumar N."/>
        </authorList>
    </citation>
    <scope>NUCLEOTIDE SEQUENCE [LARGE SCALE GENOMIC DNA]</scope>
    <source>
        <strain evidence="11 12">YIM-C55.5</strain>
    </source>
</reference>
<dbReference type="PATRIC" id="fig|1308866.3.peg.2054"/>
<feature type="transmembrane region" description="Helical" evidence="9">
    <location>
        <begin position="34"/>
        <end position="57"/>
    </location>
</feature>
<feature type="transmembrane region" description="Helical" evidence="9">
    <location>
        <begin position="236"/>
        <end position="257"/>
    </location>
</feature>
<dbReference type="EMBL" id="APML01000039">
    <property type="protein sequence ID" value="ENH96580.1"/>
    <property type="molecule type" value="Genomic_DNA"/>
</dbReference>
<feature type="transmembrane region" description="Helical" evidence="9">
    <location>
        <begin position="141"/>
        <end position="166"/>
    </location>
</feature>
<keyword evidence="4 9" id="KW-1003">Cell membrane</keyword>
<dbReference type="Pfam" id="PF01061">
    <property type="entry name" value="ABC2_membrane"/>
    <property type="match status" value="1"/>
</dbReference>
<evidence type="ECO:0000256" key="7">
    <source>
        <dbReference type="ARBA" id="ARBA00022989"/>
    </source>
</evidence>
<evidence type="ECO:0000313" key="12">
    <source>
        <dbReference type="Proteomes" id="UP000012283"/>
    </source>
</evidence>
<feature type="transmembrane region" description="Helical" evidence="9">
    <location>
        <begin position="115"/>
        <end position="135"/>
    </location>
</feature>
<protein>
    <recommendedName>
        <fullName evidence="9">Transport permease protein</fullName>
    </recommendedName>
</protein>
<dbReference type="GO" id="GO:0043190">
    <property type="term" value="C:ATP-binding cassette (ABC) transporter complex"/>
    <property type="evidence" value="ECO:0007669"/>
    <property type="project" value="InterPro"/>
</dbReference>
<evidence type="ECO:0000256" key="4">
    <source>
        <dbReference type="ARBA" id="ARBA00022475"/>
    </source>
</evidence>
<dbReference type="InterPro" id="IPR013525">
    <property type="entry name" value="ABC2_TM"/>
</dbReference>
<evidence type="ECO:0000313" key="11">
    <source>
        <dbReference type="EMBL" id="ENH96580.1"/>
    </source>
</evidence>
<evidence type="ECO:0000259" key="10">
    <source>
        <dbReference type="PROSITE" id="PS51012"/>
    </source>
</evidence>
<dbReference type="AlphaFoldDB" id="N4WQ62"/>
<dbReference type="GO" id="GO:0140359">
    <property type="term" value="F:ABC-type transporter activity"/>
    <property type="evidence" value="ECO:0007669"/>
    <property type="project" value="InterPro"/>
</dbReference>
<dbReference type="PRINTS" id="PR00164">
    <property type="entry name" value="ABC2TRNSPORT"/>
</dbReference>
<keyword evidence="5" id="KW-0997">Cell inner membrane</keyword>
<feature type="domain" description="ABC transmembrane type-2" evidence="10">
    <location>
        <begin position="32"/>
        <end position="260"/>
    </location>
</feature>
<accession>N4WQ62</accession>
<evidence type="ECO:0000256" key="3">
    <source>
        <dbReference type="ARBA" id="ARBA00022448"/>
    </source>
</evidence>
<evidence type="ECO:0000256" key="8">
    <source>
        <dbReference type="ARBA" id="ARBA00023136"/>
    </source>
</evidence>
<dbReference type="PANTHER" id="PTHR30413:SF8">
    <property type="entry name" value="TRANSPORT PERMEASE PROTEIN"/>
    <property type="match status" value="1"/>
</dbReference>
<dbReference type="eggNOG" id="COG1682">
    <property type="taxonomic scope" value="Bacteria"/>
</dbReference>
<dbReference type="RefSeq" id="WP_003469684.1">
    <property type="nucleotide sequence ID" value="NZ_APML01000039.1"/>
</dbReference>
<feature type="transmembrane region" description="Helical" evidence="9">
    <location>
        <begin position="206"/>
        <end position="224"/>
    </location>
</feature>
<keyword evidence="12" id="KW-1185">Reference proteome</keyword>
<feature type="transmembrane region" description="Helical" evidence="9">
    <location>
        <begin position="63"/>
        <end position="78"/>
    </location>
</feature>
<dbReference type="InterPro" id="IPR000412">
    <property type="entry name" value="ABC_2_transport"/>
</dbReference>
<comment type="similarity">
    <text evidence="2 9">Belongs to the ABC-2 integral membrane protein family.</text>
</comment>
<keyword evidence="6 9" id="KW-0812">Transmembrane</keyword>
<comment type="caution">
    <text evidence="11">The sequence shown here is derived from an EMBL/GenBank/DDBJ whole genome shotgun (WGS) entry which is preliminary data.</text>
</comment>
<keyword evidence="7 9" id="KW-1133">Transmembrane helix</keyword>
<evidence type="ECO:0000256" key="2">
    <source>
        <dbReference type="ARBA" id="ARBA00007783"/>
    </source>
</evidence>
<evidence type="ECO:0000256" key="6">
    <source>
        <dbReference type="ARBA" id="ARBA00022692"/>
    </source>
</evidence>
<keyword evidence="3 9" id="KW-0813">Transport</keyword>
<evidence type="ECO:0000256" key="5">
    <source>
        <dbReference type="ARBA" id="ARBA00022519"/>
    </source>
</evidence>
<dbReference type="OrthoDB" id="9794365at2"/>
<dbReference type="InterPro" id="IPR047817">
    <property type="entry name" value="ABC2_TM_bact-type"/>
</dbReference>
<dbReference type="Proteomes" id="UP000012283">
    <property type="component" value="Unassembled WGS sequence"/>
</dbReference>
<dbReference type="PANTHER" id="PTHR30413">
    <property type="entry name" value="INNER MEMBRANE TRANSPORT PERMEASE"/>
    <property type="match status" value="1"/>
</dbReference>
<organism evidence="11 12">
    <name type="scientific">Gracilibacillus halophilus YIM-C55.5</name>
    <dbReference type="NCBI Taxonomy" id="1308866"/>
    <lineage>
        <taxon>Bacteria</taxon>
        <taxon>Bacillati</taxon>
        <taxon>Bacillota</taxon>
        <taxon>Bacilli</taxon>
        <taxon>Bacillales</taxon>
        <taxon>Bacillaceae</taxon>
        <taxon>Gracilibacillus</taxon>
    </lineage>
</organism>